<evidence type="ECO:0000259" key="1">
    <source>
        <dbReference type="Pfam" id="PF13472"/>
    </source>
</evidence>
<sequence length="173" mass="19330">KTTNRNNNDTRNVIAVVGDSMIKHIKGHKLSNKNKKVVVKTFPGARTDCMKHYVVPTLEQKPDLVILHCGTNDLRTKEPNEISKNIVDLARTVSEQSENTGVVVSGVIRRGDELNGKALKVNEILEKLCNECNIGYINNGNIDPEKHLNKSRLHLNIDGTNKLESNLRNLINC</sequence>
<protein>
    <recommendedName>
        <fullName evidence="1">SGNH hydrolase-type esterase domain-containing protein</fullName>
    </recommendedName>
</protein>
<evidence type="ECO:0000313" key="3">
    <source>
        <dbReference type="Proteomes" id="UP000594262"/>
    </source>
</evidence>
<feature type="domain" description="SGNH hydrolase-type esterase" evidence="1">
    <location>
        <begin position="28"/>
        <end position="159"/>
    </location>
</feature>
<dbReference type="InterPro" id="IPR013830">
    <property type="entry name" value="SGNH_hydro"/>
</dbReference>
<accession>A0A7M5X1B7</accession>
<reference evidence="2" key="1">
    <citation type="submission" date="2021-01" db="UniProtKB">
        <authorList>
            <consortium name="EnsemblMetazoa"/>
        </authorList>
    </citation>
    <scope>IDENTIFICATION</scope>
</reference>
<dbReference type="EnsemblMetazoa" id="CLYHEMT016274.1">
    <property type="protein sequence ID" value="CLYHEMP016274.1"/>
    <property type="gene ID" value="CLYHEMG016274"/>
</dbReference>
<dbReference type="Gene3D" id="3.40.50.12690">
    <property type="match status" value="1"/>
</dbReference>
<dbReference type="Gene3D" id="3.40.50.12700">
    <property type="match status" value="1"/>
</dbReference>
<dbReference type="SUPFAM" id="SSF52266">
    <property type="entry name" value="SGNH hydrolase"/>
    <property type="match status" value="1"/>
</dbReference>
<dbReference type="AlphaFoldDB" id="A0A7M5X1B7"/>
<evidence type="ECO:0000313" key="2">
    <source>
        <dbReference type="EnsemblMetazoa" id="CLYHEMP016274.1"/>
    </source>
</evidence>
<dbReference type="Proteomes" id="UP000594262">
    <property type="component" value="Unplaced"/>
</dbReference>
<keyword evidence="3" id="KW-1185">Reference proteome</keyword>
<dbReference type="Pfam" id="PF13472">
    <property type="entry name" value="Lipase_GDSL_2"/>
    <property type="match status" value="1"/>
</dbReference>
<proteinExistence type="predicted"/>
<organism evidence="2 3">
    <name type="scientific">Clytia hemisphaerica</name>
    <dbReference type="NCBI Taxonomy" id="252671"/>
    <lineage>
        <taxon>Eukaryota</taxon>
        <taxon>Metazoa</taxon>
        <taxon>Cnidaria</taxon>
        <taxon>Hydrozoa</taxon>
        <taxon>Hydroidolina</taxon>
        <taxon>Leptothecata</taxon>
        <taxon>Obeliida</taxon>
        <taxon>Clytiidae</taxon>
        <taxon>Clytia</taxon>
    </lineage>
</organism>
<name>A0A7M5X1B7_9CNID</name>
<dbReference type="OrthoDB" id="5982747at2759"/>